<evidence type="ECO:0000259" key="1">
    <source>
        <dbReference type="PROSITE" id="PS51729"/>
    </source>
</evidence>
<dbReference type="OrthoDB" id="9813275at2"/>
<dbReference type="PANTHER" id="PTHR31435">
    <property type="entry name" value="PROTEIN NATD1"/>
    <property type="match status" value="1"/>
</dbReference>
<feature type="domain" description="N-acetyltransferase" evidence="1">
    <location>
        <begin position="12"/>
        <end position="97"/>
    </location>
</feature>
<dbReference type="RefSeq" id="WP_057640233.1">
    <property type="nucleotide sequence ID" value="NZ_LDJP01000029.1"/>
</dbReference>
<dbReference type="InterPro" id="IPR045057">
    <property type="entry name" value="Gcn5-rel_NAT"/>
</dbReference>
<proteinExistence type="predicted"/>
<dbReference type="STRING" id="659018.ABB34_05395"/>
<dbReference type="GO" id="GO:0016740">
    <property type="term" value="F:transferase activity"/>
    <property type="evidence" value="ECO:0007669"/>
    <property type="project" value="UniProtKB-KW"/>
</dbReference>
<gene>
    <name evidence="2" type="ORF">ABB34_05395</name>
</gene>
<dbReference type="EMBL" id="LDJP01000029">
    <property type="protein sequence ID" value="KRG86916.1"/>
    <property type="molecule type" value="Genomic_DNA"/>
</dbReference>
<protein>
    <submittedName>
        <fullName evidence="2">Acetyltransferase</fullName>
    </submittedName>
</protein>
<dbReference type="AlphaFoldDB" id="A0A0R0E9R0"/>
<comment type="caution">
    <text evidence="2">The sequence shown here is derived from an EMBL/GenBank/DDBJ whole genome shotgun (WGS) entry which is preliminary data.</text>
</comment>
<keyword evidence="3" id="KW-1185">Reference proteome</keyword>
<dbReference type="PROSITE" id="PS51729">
    <property type="entry name" value="GNAT_YJDJ"/>
    <property type="match status" value="1"/>
</dbReference>
<dbReference type="Gene3D" id="3.40.630.30">
    <property type="match status" value="1"/>
</dbReference>
<evidence type="ECO:0000313" key="2">
    <source>
        <dbReference type="EMBL" id="KRG86916.1"/>
    </source>
</evidence>
<dbReference type="Pfam" id="PF14542">
    <property type="entry name" value="Acetyltransf_CG"/>
    <property type="match status" value="1"/>
</dbReference>
<dbReference type="PANTHER" id="PTHR31435:SF9">
    <property type="entry name" value="PROTEIN NATD1"/>
    <property type="match status" value="1"/>
</dbReference>
<dbReference type="PATRIC" id="fig|659018.3.peg.991"/>
<keyword evidence="2" id="KW-0808">Transferase</keyword>
<sequence>MSASNAVLPPVIHDPAGSRFRLDLDGHGAVLEYRLRDGAMVITHTRVPDAIGGRGIAAALVRAALAHARAEGLKVVPECSYVAVFMQRHGEYADLLE</sequence>
<accession>A0A0R0E9R0</accession>
<evidence type="ECO:0000313" key="3">
    <source>
        <dbReference type="Proteomes" id="UP000050940"/>
    </source>
</evidence>
<organism evidence="2 3">
    <name type="scientific">Stenotrophomonas daejeonensis</name>
    <dbReference type="NCBI Taxonomy" id="659018"/>
    <lineage>
        <taxon>Bacteria</taxon>
        <taxon>Pseudomonadati</taxon>
        <taxon>Pseudomonadota</taxon>
        <taxon>Gammaproteobacteria</taxon>
        <taxon>Lysobacterales</taxon>
        <taxon>Lysobacteraceae</taxon>
        <taxon>Stenotrophomonas</taxon>
    </lineage>
</organism>
<dbReference type="Proteomes" id="UP000050940">
    <property type="component" value="Unassembled WGS sequence"/>
</dbReference>
<reference evidence="2 3" key="1">
    <citation type="submission" date="2015-05" db="EMBL/GenBank/DDBJ databases">
        <title>Genome sequencing and analysis of members of genus Stenotrophomonas.</title>
        <authorList>
            <person name="Patil P.P."/>
            <person name="Midha S."/>
            <person name="Patil P.B."/>
        </authorList>
    </citation>
    <scope>NUCLEOTIDE SEQUENCE [LARGE SCALE GENOMIC DNA]</scope>
    <source>
        <strain evidence="2 3">JCM 16244</strain>
    </source>
</reference>
<dbReference type="InterPro" id="IPR031165">
    <property type="entry name" value="GNAT_YJDJ"/>
</dbReference>
<dbReference type="SUPFAM" id="SSF55729">
    <property type="entry name" value="Acyl-CoA N-acyltransferases (Nat)"/>
    <property type="match status" value="1"/>
</dbReference>
<name>A0A0R0E9R0_9GAMM</name>
<dbReference type="InterPro" id="IPR016181">
    <property type="entry name" value="Acyl_CoA_acyltransferase"/>
</dbReference>